<evidence type="ECO:0000256" key="3">
    <source>
        <dbReference type="ARBA" id="ARBA00023295"/>
    </source>
</evidence>
<dbReference type="EMBL" id="JANIEX010000119">
    <property type="protein sequence ID" value="KAJ3573004.1"/>
    <property type="molecule type" value="Genomic_DNA"/>
</dbReference>
<proteinExistence type="inferred from homology"/>
<sequence>MASLDEATRREIGQHFVFGFHGQEISEDVKTLITKYYVGNIILMKRNIRDAENTLKIVLGLQQLAQEAGHERPLLIGIDQENGLVSAFSSPTAGTQFPGAMAQAAIGDLEITRKIAAACGQELRLAGITWTYSPVADVNINPLNPVIGVRSFGSVGEYATAASQGFVSSGVASCAKHFPGHGDTHVDSHLALPVINKTKEEIYAGDLPPFQALIAADIPSIMTAHIALPLLTGDNTPASLSRKITTDLLRGELKYEGLVVTDCLEMEAVSSVEKGGCGCEEGAVRALVAGADIAMICHTYAWQVGAVEQTYAAVESGRISLEELKRSGERIAAMKDKFTGGWNGLVGQELTFADAWEGVKKKNVELSAEAYRKSTTVVMDTGSLLPLKRARIKNILLLTPQRSEINKAVDGSADENRNPGNTQPVRNTAAPYDKKFVEILESRGAVEHVIYGPGLSGNGMR</sequence>
<dbReference type="SUPFAM" id="SSF51445">
    <property type="entry name" value="(Trans)glycosidases"/>
    <property type="match status" value="1"/>
</dbReference>
<dbReference type="AlphaFoldDB" id="A0AAD5VZW1"/>
<dbReference type="InterPro" id="IPR001764">
    <property type="entry name" value="Glyco_hydro_3_N"/>
</dbReference>
<gene>
    <name evidence="6" type="ORF">NP233_g2717</name>
</gene>
<protein>
    <recommendedName>
        <fullName evidence="5">Glycoside hydrolase family 3 N-terminal domain-containing protein</fullName>
    </recommendedName>
</protein>
<evidence type="ECO:0000256" key="1">
    <source>
        <dbReference type="ARBA" id="ARBA00005336"/>
    </source>
</evidence>
<name>A0AAD5VZW1_9AGAR</name>
<dbReference type="InterPro" id="IPR017853">
    <property type="entry name" value="GH"/>
</dbReference>
<feature type="region of interest" description="Disordered" evidence="4">
    <location>
        <begin position="407"/>
        <end position="428"/>
    </location>
</feature>
<dbReference type="Proteomes" id="UP001213000">
    <property type="component" value="Unassembled WGS sequence"/>
</dbReference>
<dbReference type="Gene3D" id="3.20.20.300">
    <property type="entry name" value="Glycoside hydrolase, family 3, N-terminal domain"/>
    <property type="match status" value="1"/>
</dbReference>
<dbReference type="InterPro" id="IPR036962">
    <property type="entry name" value="Glyco_hydro_3_N_sf"/>
</dbReference>
<feature type="domain" description="Glycoside hydrolase family 3 N-terminal" evidence="5">
    <location>
        <begin position="19"/>
        <end position="332"/>
    </location>
</feature>
<evidence type="ECO:0000259" key="5">
    <source>
        <dbReference type="Pfam" id="PF00933"/>
    </source>
</evidence>
<dbReference type="GO" id="GO:0005975">
    <property type="term" value="P:carbohydrate metabolic process"/>
    <property type="evidence" value="ECO:0007669"/>
    <property type="project" value="InterPro"/>
</dbReference>
<evidence type="ECO:0000313" key="6">
    <source>
        <dbReference type="EMBL" id="KAJ3573004.1"/>
    </source>
</evidence>
<dbReference type="PANTHER" id="PTHR30480">
    <property type="entry name" value="BETA-HEXOSAMINIDASE-RELATED"/>
    <property type="match status" value="1"/>
</dbReference>
<dbReference type="Gene3D" id="3.40.50.1700">
    <property type="entry name" value="Glycoside hydrolase family 3 C-terminal domain"/>
    <property type="match status" value="1"/>
</dbReference>
<reference evidence="6" key="1">
    <citation type="submission" date="2022-07" db="EMBL/GenBank/DDBJ databases">
        <title>Genome Sequence of Leucocoprinus birnbaumii.</title>
        <authorList>
            <person name="Buettner E."/>
        </authorList>
    </citation>
    <scope>NUCLEOTIDE SEQUENCE</scope>
    <source>
        <strain evidence="6">VT141</strain>
    </source>
</reference>
<evidence type="ECO:0000256" key="4">
    <source>
        <dbReference type="SAM" id="MobiDB-lite"/>
    </source>
</evidence>
<dbReference type="GO" id="GO:0009254">
    <property type="term" value="P:peptidoglycan turnover"/>
    <property type="evidence" value="ECO:0007669"/>
    <property type="project" value="TreeGrafter"/>
</dbReference>
<evidence type="ECO:0000256" key="2">
    <source>
        <dbReference type="ARBA" id="ARBA00022801"/>
    </source>
</evidence>
<comment type="caution">
    <text evidence="6">The sequence shown here is derived from an EMBL/GenBank/DDBJ whole genome shotgun (WGS) entry which is preliminary data.</text>
</comment>
<organism evidence="6 7">
    <name type="scientific">Leucocoprinus birnbaumii</name>
    <dbReference type="NCBI Taxonomy" id="56174"/>
    <lineage>
        <taxon>Eukaryota</taxon>
        <taxon>Fungi</taxon>
        <taxon>Dikarya</taxon>
        <taxon>Basidiomycota</taxon>
        <taxon>Agaricomycotina</taxon>
        <taxon>Agaricomycetes</taxon>
        <taxon>Agaricomycetidae</taxon>
        <taxon>Agaricales</taxon>
        <taxon>Agaricineae</taxon>
        <taxon>Agaricaceae</taxon>
        <taxon>Leucocoprinus</taxon>
    </lineage>
</organism>
<dbReference type="PANTHER" id="PTHR30480:SF16">
    <property type="entry name" value="GLYCOSIDE HYDROLASE FAMILY 3 DOMAIN PROTEIN"/>
    <property type="match status" value="1"/>
</dbReference>
<dbReference type="GO" id="GO:0004553">
    <property type="term" value="F:hydrolase activity, hydrolyzing O-glycosyl compounds"/>
    <property type="evidence" value="ECO:0007669"/>
    <property type="project" value="InterPro"/>
</dbReference>
<dbReference type="InterPro" id="IPR050226">
    <property type="entry name" value="NagZ_Beta-hexosaminidase"/>
</dbReference>
<evidence type="ECO:0000313" key="7">
    <source>
        <dbReference type="Proteomes" id="UP001213000"/>
    </source>
</evidence>
<keyword evidence="2" id="KW-0378">Hydrolase</keyword>
<dbReference type="Pfam" id="PF00933">
    <property type="entry name" value="Glyco_hydro_3"/>
    <property type="match status" value="1"/>
</dbReference>
<keyword evidence="3" id="KW-0326">Glycosidase</keyword>
<dbReference type="InterPro" id="IPR036881">
    <property type="entry name" value="Glyco_hydro_3_C_sf"/>
</dbReference>
<accession>A0AAD5VZW1</accession>
<keyword evidence="7" id="KW-1185">Reference proteome</keyword>
<comment type="similarity">
    <text evidence="1">Belongs to the glycosyl hydrolase 3 family.</text>
</comment>